<dbReference type="Proteomes" id="UP000184447">
    <property type="component" value="Unassembled WGS sequence"/>
</dbReference>
<dbReference type="InterPro" id="IPR009711">
    <property type="entry name" value="UPF0473"/>
</dbReference>
<evidence type="ECO:0000313" key="2">
    <source>
        <dbReference type="Proteomes" id="UP000184447"/>
    </source>
</evidence>
<dbReference type="STRING" id="1121316.SAMN02745207_00958"/>
<accession>A0A1M5SIJ1</accession>
<dbReference type="Pfam" id="PF06949">
    <property type="entry name" value="DUF1292"/>
    <property type="match status" value="1"/>
</dbReference>
<keyword evidence="2" id="KW-1185">Reference proteome</keyword>
<protein>
    <submittedName>
        <fullName evidence="1">Uncharacterized protein</fullName>
    </submittedName>
</protein>
<dbReference type="AlphaFoldDB" id="A0A1M5SIJ1"/>
<evidence type="ECO:0000313" key="1">
    <source>
        <dbReference type="EMBL" id="SHH38356.1"/>
    </source>
</evidence>
<proteinExistence type="predicted"/>
<dbReference type="OrthoDB" id="1957780at2"/>
<dbReference type="RefSeq" id="WP_073337286.1">
    <property type="nucleotide sequence ID" value="NZ_FQXM01000004.1"/>
</dbReference>
<name>A0A1M5SIJ1_9CLOT</name>
<dbReference type="EMBL" id="FQXM01000004">
    <property type="protein sequence ID" value="SHH38356.1"/>
    <property type="molecule type" value="Genomic_DNA"/>
</dbReference>
<gene>
    <name evidence="1" type="ORF">SAMN02745207_00958</name>
</gene>
<organism evidence="1 2">
    <name type="scientific">Clostridium grantii DSM 8605</name>
    <dbReference type="NCBI Taxonomy" id="1121316"/>
    <lineage>
        <taxon>Bacteria</taxon>
        <taxon>Bacillati</taxon>
        <taxon>Bacillota</taxon>
        <taxon>Clostridia</taxon>
        <taxon>Eubacteriales</taxon>
        <taxon>Clostridiaceae</taxon>
        <taxon>Clostridium</taxon>
    </lineage>
</organism>
<sequence length="100" mass="11547">MDNHDELHEGIDTIEIEMEDENGNVIPCEIVDGFMFEEQEYAVVKNKEEDSIYLFKVVGDDEEAELVLPSDEEFDAAAAYYDGLVEEDYEEDLEDDLDQE</sequence>
<reference evidence="1 2" key="1">
    <citation type="submission" date="2016-11" db="EMBL/GenBank/DDBJ databases">
        <authorList>
            <person name="Jaros S."/>
            <person name="Januszkiewicz K."/>
            <person name="Wedrychowicz H."/>
        </authorList>
    </citation>
    <scope>NUCLEOTIDE SEQUENCE [LARGE SCALE GENOMIC DNA]</scope>
    <source>
        <strain evidence="1 2">DSM 8605</strain>
    </source>
</reference>